<keyword evidence="2" id="KW-0677">Repeat</keyword>
<evidence type="ECO:0008006" key="5">
    <source>
        <dbReference type="Google" id="ProtNLM"/>
    </source>
</evidence>
<dbReference type="InterPro" id="IPR032675">
    <property type="entry name" value="LRR_dom_sf"/>
</dbReference>
<protein>
    <recommendedName>
        <fullName evidence="5">Cell wall-binding repeat-containing protein</fullName>
    </recommendedName>
</protein>
<dbReference type="Gene3D" id="3.40.50.12090">
    <property type="match status" value="2"/>
</dbReference>
<evidence type="ECO:0000256" key="2">
    <source>
        <dbReference type="ARBA" id="ARBA00022737"/>
    </source>
</evidence>
<evidence type="ECO:0000313" key="4">
    <source>
        <dbReference type="Proteomes" id="UP000312594"/>
    </source>
</evidence>
<dbReference type="Pfam" id="PF04122">
    <property type="entry name" value="CW_binding_2"/>
    <property type="match status" value="3"/>
</dbReference>
<dbReference type="EMBL" id="VEVP01000022">
    <property type="protein sequence ID" value="TNU89929.1"/>
    <property type="molecule type" value="Genomic_DNA"/>
</dbReference>
<dbReference type="Gene3D" id="3.80.10.10">
    <property type="entry name" value="Ribonuclease Inhibitor"/>
    <property type="match status" value="1"/>
</dbReference>
<proteinExistence type="predicted"/>
<dbReference type="GO" id="GO:0035591">
    <property type="term" value="F:signaling adaptor activity"/>
    <property type="evidence" value="ECO:0007669"/>
    <property type="project" value="TreeGrafter"/>
</dbReference>
<name>A0A5C5BT04_EGGLN</name>
<sequence>MGGQSRLSSFDQYRMRSRLAVGAIAAVATCALALGLHPAFAFADAPEAPDAIAEDAITLEEGETAEVPEAELPYDAIAAEADQAADAQDMGYDTKTTTIDGIVYKYYIGDEHSQVGAGAYVVNTSSAAAVVLPQKIEGQDVVYVRTDGTEGAKNEVGPFVLDASKAVALKYLQVNNPLTSIDVSANSSLVYLGVNGYYDGDANGLSVLDVTKCAALLSLDCAGNQLDSLDLSGNPELQSLNCAGNRLSSLDLSKNSKLVSLSCGGNRLASLDVSKNAKLQTLQCQNNRLSALDVSSNEMLGHLYCPNNYLTKLDVSKNPELVYLVCSNNDLRELNVSKNTKLTSLYCAGNRIADTKALTERFGTQKNVVLPQKMTTPIFRYAGATALDTMALVSDEFGRCDTVVVATMDGYWDALTASSLAGLHHCPIILTESSNLSWQASQAILKLGASKVFIAGGPAAVSDGVKKDIEKLEGVESVDRLAGDIAINTALKIYEEGKGSWGKTAVVATSATFQDALSVSPYAYANNAPIFLANASTTTLDPQVLSAIKEGGFERIIIVGGKAAVSDEVEKQLKGIECKRLDGPTAYETSGAIASWCVSEGMSAAYAGIATGSAYYDALAGSSLCGLNNSVLVLADDAYRTNVSGFIASNKASARQLNVFGGTAAVSEATYQAIEAALK</sequence>
<dbReference type="PANTHER" id="PTHR47566">
    <property type="match status" value="1"/>
</dbReference>
<dbReference type="PANTHER" id="PTHR47566:SF1">
    <property type="entry name" value="PROTEIN NUD1"/>
    <property type="match status" value="1"/>
</dbReference>
<dbReference type="InterPro" id="IPR007253">
    <property type="entry name" value="Cell_wall-bd_2"/>
</dbReference>
<dbReference type="AlphaFoldDB" id="A0A5C5BT04"/>
<evidence type="ECO:0000256" key="1">
    <source>
        <dbReference type="ARBA" id="ARBA00022614"/>
    </source>
</evidence>
<reference evidence="3 4" key="1">
    <citation type="journal article" date="2005" name="Appl. Environ. Microbiol.">
        <title>Intestinal bacterial communities that produce active estrogen-like compounds enterodiol and enterolactone in humans.</title>
        <authorList>
            <person name="Clavel T."/>
            <person name="Henderson G."/>
            <person name="Alpert C.A."/>
            <person name="Philippe C."/>
            <person name="Rigottier-Gois L."/>
            <person name="Dore J."/>
            <person name="Blaut M."/>
        </authorList>
    </citation>
    <scope>NUCLEOTIDE SEQUENCE [LARGE SCALE GENOMIC DNA]</scope>
    <source>
        <strain evidence="3 4">SECO-MT75m2</strain>
    </source>
</reference>
<accession>A0A5C5BT04</accession>
<comment type="caution">
    <text evidence="3">The sequence shown here is derived from an EMBL/GenBank/DDBJ whole genome shotgun (WGS) entry which is preliminary data.</text>
</comment>
<organism evidence="3 4">
    <name type="scientific">Eggerthella lenta</name>
    <name type="common">Eubacterium lentum</name>
    <dbReference type="NCBI Taxonomy" id="84112"/>
    <lineage>
        <taxon>Bacteria</taxon>
        <taxon>Bacillati</taxon>
        <taxon>Actinomycetota</taxon>
        <taxon>Coriobacteriia</taxon>
        <taxon>Eggerthellales</taxon>
        <taxon>Eggerthellaceae</taxon>
        <taxon>Eggerthella</taxon>
    </lineage>
</organism>
<dbReference type="SUPFAM" id="SSF52058">
    <property type="entry name" value="L domain-like"/>
    <property type="match status" value="1"/>
</dbReference>
<keyword evidence="1" id="KW-0433">Leucine-rich repeat</keyword>
<dbReference type="InterPro" id="IPR052574">
    <property type="entry name" value="CDIRP"/>
</dbReference>
<gene>
    <name evidence="3" type="ORF">FIC87_09900</name>
</gene>
<evidence type="ECO:0000313" key="3">
    <source>
        <dbReference type="EMBL" id="TNU89929.1"/>
    </source>
</evidence>
<dbReference type="Proteomes" id="UP000312594">
    <property type="component" value="Unassembled WGS sequence"/>
</dbReference>